<evidence type="ECO:0000256" key="1">
    <source>
        <dbReference type="SAM" id="MobiDB-lite"/>
    </source>
</evidence>
<gene>
    <name evidence="3" type="ORF">XELAEV_18044141mg</name>
</gene>
<organism evidence="3 4">
    <name type="scientific">Xenopus laevis</name>
    <name type="common">African clawed frog</name>
    <dbReference type="NCBI Taxonomy" id="8355"/>
    <lineage>
        <taxon>Eukaryota</taxon>
        <taxon>Metazoa</taxon>
        <taxon>Chordata</taxon>
        <taxon>Craniata</taxon>
        <taxon>Vertebrata</taxon>
        <taxon>Euteleostomi</taxon>
        <taxon>Amphibia</taxon>
        <taxon>Batrachia</taxon>
        <taxon>Anura</taxon>
        <taxon>Pipoidea</taxon>
        <taxon>Pipidae</taxon>
        <taxon>Xenopodinae</taxon>
        <taxon>Xenopus</taxon>
        <taxon>Xenopus</taxon>
    </lineage>
</organism>
<name>A0A974H3F6_XENLA</name>
<feature type="region of interest" description="Disordered" evidence="1">
    <location>
        <begin position="65"/>
        <end position="84"/>
    </location>
</feature>
<keyword evidence="2" id="KW-0472">Membrane</keyword>
<proteinExistence type="predicted"/>
<evidence type="ECO:0000256" key="2">
    <source>
        <dbReference type="SAM" id="Phobius"/>
    </source>
</evidence>
<feature type="transmembrane region" description="Helical" evidence="2">
    <location>
        <begin position="36"/>
        <end position="54"/>
    </location>
</feature>
<sequence length="84" mass="9471">MLQASTSKVTYVVPTHITLLIGKNQLLQSQHGFKTLITSLMVGITLVITLRHWYKSVMIGTMEKHRPGKLSGRGRQKAETSPYY</sequence>
<keyword evidence="2" id="KW-0812">Transmembrane</keyword>
<feature type="compositionally biased region" description="Basic residues" evidence="1">
    <location>
        <begin position="66"/>
        <end position="75"/>
    </location>
</feature>
<protein>
    <submittedName>
        <fullName evidence="3">Uncharacterized protein</fullName>
    </submittedName>
</protein>
<accession>A0A974H3F6</accession>
<dbReference type="AlphaFoldDB" id="A0A974H3F6"/>
<dbReference type="EMBL" id="CM004482">
    <property type="protein sequence ID" value="OCT63046.1"/>
    <property type="molecule type" value="Genomic_DNA"/>
</dbReference>
<dbReference type="Proteomes" id="UP000694892">
    <property type="component" value="Chromosome 9_10L"/>
</dbReference>
<evidence type="ECO:0000313" key="3">
    <source>
        <dbReference type="EMBL" id="OCT63046.1"/>
    </source>
</evidence>
<evidence type="ECO:0000313" key="4">
    <source>
        <dbReference type="Proteomes" id="UP000694892"/>
    </source>
</evidence>
<reference evidence="4" key="1">
    <citation type="journal article" date="2016" name="Nature">
        <title>Genome evolution in the allotetraploid frog Xenopus laevis.</title>
        <authorList>
            <person name="Session A.M."/>
            <person name="Uno Y."/>
            <person name="Kwon T."/>
            <person name="Chapman J.A."/>
            <person name="Toyoda A."/>
            <person name="Takahashi S."/>
            <person name="Fukui A."/>
            <person name="Hikosaka A."/>
            <person name="Suzuki A."/>
            <person name="Kondo M."/>
            <person name="van Heeringen S.J."/>
            <person name="Quigley I."/>
            <person name="Heinz S."/>
            <person name="Ogino H."/>
            <person name="Ochi H."/>
            <person name="Hellsten U."/>
            <person name="Lyons J.B."/>
            <person name="Simakov O."/>
            <person name="Putnam N."/>
            <person name="Stites J."/>
            <person name="Kuroki Y."/>
            <person name="Tanaka T."/>
            <person name="Michiue T."/>
            <person name="Watanabe M."/>
            <person name="Bogdanovic O."/>
            <person name="Lister R."/>
            <person name="Georgiou G."/>
            <person name="Paranjpe S.S."/>
            <person name="van Kruijsbergen I."/>
            <person name="Shu S."/>
            <person name="Carlson J."/>
            <person name="Kinoshita T."/>
            <person name="Ohta Y."/>
            <person name="Mawaribuchi S."/>
            <person name="Jenkins J."/>
            <person name="Grimwood J."/>
            <person name="Schmutz J."/>
            <person name="Mitros T."/>
            <person name="Mozaffari S.V."/>
            <person name="Suzuki Y."/>
            <person name="Haramoto Y."/>
            <person name="Yamamoto T.S."/>
            <person name="Takagi C."/>
            <person name="Heald R."/>
            <person name="Miller K."/>
            <person name="Haudenschild C."/>
            <person name="Kitzman J."/>
            <person name="Nakayama T."/>
            <person name="Izutsu Y."/>
            <person name="Robert J."/>
            <person name="Fortriede J."/>
            <person name="Burns K."/>
            <person name="Lotay V."/>
            <person name="Karimi K."/>
            <person name="Yasuoka Y."/>
            <person name="Dichmann D.S."/>
            <person name="Flajnik M.F."/>
            <person name="Houston D.W."/>
            <person name="Shendure J."/>
            <person name="DuPasquier L."/>
            <person name="Vize P.D."/>
            <person name="Zorn A.M."/>
            <person name="Ito M."/>
            <person name="Marcotte E.M."/>
            <person name="Wallingford J.B."/>
            <person name="Ito Y."/>
            <person name="Asashima M."/>
            <person name="Ueno N."/>
            <person name="Matsuda Y."/>
            <person name="Veenstra G.J."/>
            <person name="Fujiyama A."/>
            <person name="Harland R.M."/>
            <person name="Taira M."/>
            <person name="Rokhsar D.S."/>
        </authorList>
    </citation>
    <scope>NUCLEOTIDE SEQUENCE [LARGE SCALE GENOMIC DNA]</scope>
    <source>
        <strain evidence="4">J</strain>
    </source>
</reference>
<keyword evidence="2" id="KW-1133">Transmembrane helix</keyword>